<dbReference type="AlphaFoldDB" id="A0AAU7VIP8"/>
<sequence length="559" mass="62571">MGYLLYGVQNGIYCISNRVRKIKKSPDYVRFFLEGQYVDLKEPKQNFIKSKIKKPKKSIQELCAQLEQVGNDDKVEGILLVIRPNLNLTMAQIQQLRTFIHQAKMKGKKVVAYSYQYTTNTYYLASVADKILLQPGGGIDPLGLRTGTMFIKGALDWIGIEMQMYNVSPYKSAADAMTKTTMTEEVKKMNNWILDSLYEQTLEAIAKGRGVTVEQAKKIIDNSPYVDKKAVENQLVDKLLNEEDIFNYLKDLEGKKIIIKNFKEAQKSLIRPSIKRPKDYIALIRIEGNIIDGKSSTTPFDLPIPFLGGKRVGDITVVDQIRKVQKDKRAKAAVIYIDSGGGSATSSEAMASAISRLAKEKPVVAYMSSVAASGGYYVATTADWIIAQPSTITGSIGVIYGKVVNKKMLEKMLLNYESVNRGENAEMLEGKNKLTENQEKKIKESLFRTYEVFLDRVIDGRSMLKEEVEKVAGGRVWTGKQAYEIGLVDDLGGIETALKKIYNLTSLDDKTPLKEIRVKPEQFIQPINSAAKLNTVLGDLNSLEGKNLYAAPTMWIKKS</sequence>
<dbReference type="Pfam" id="PF01343">
    <property type="entry name" value="Peptidase_S49"/>
    <property type="match status" value="2"/>
</dbReference>
<organism evidence="9">
    <name type="scientific">Proteinivorax tanatarense</name>
    <dbReference type="NCBI Taxonomy" id="1260629"/>
    <lineage>
        <taxon>Bacteria</taxon>
        <taxon>Bacillati</taxon>
        <taxon>Bacillota</taxon>
        <taxon>Clostridia</taxon>
        <taxon>Eubacteriales</taxon>
        <taxon>Proteinivoracaceae</taxon>
        <taxon>Proteinivorax</taxon>
    </lineage>
</organism>
<protein>
    <submittedName>
        <fullName evidence="9">Signal peptide peptidase SppA</fullName>
    </submittedName>
</protein>
<dbReference type="PANTHER" id="PTHR33209">
    <property type="entry name" value="PROTEASE 4"/>
    <property type="match status" value="1"/>
</dbReference>
<evidence type="ECO:0000256" key="5">
    <source>
        <dbReference type="ARBA" id="ARBA00022825"/>
    </source>
</evidence>
<dbReference type="GO" id="GO:0006465">
    <property type="term" value="P:signal peptide processing"/>
    <property type="evidence" value="ECO:0007669"/>
    <property type="project" value="InterPro"/>
</dbReference>
<evidence type="ECO:0000256" key="3">
    <source>
        <dbReference type="ARBA" id="ARBA00022670"/>
    </source>
</evidence>
<evidence type="ECO:0000256" key="2">
    <source>
        <dbReference type="ARBA" id="ARBA00008683"/>
    </source>
</evidence>
<feature type="active site" description="Proton donor/acceptor" evidence="7">
    <location>
        <position position="171"/>
    </location>
</feature>
<evidence type="ECO:0000256" key="4">
    <source>
        <dbReference type="ARBA" id="ARBA00022801"/>
    </source>
</evidence>
<keyword evidence="3" id="KW-0645">Protease</keyword>
<reference evidence="9" key="2">
    <citation type="submission" date="2024-06" db="EMBL/GenBank/DDBJ databases">
        <authorList>
            <person name="Petrova K.O."/>
            <person name="Toshchakov S.V."/>
            <person name="Boltjanskaja Y.V."/>
            <person name="Kevbrin V."/>
        </authorList>
    </citation>
    <scope>NUCLEOTIDE SEQUENCE</scope>
    <source>
        <strain evidence="9">Z-910T</strain>
    </source>
</reference>
<gene>
    <name evidence="9" type="primary">sppA</name>
    <name evidence="9" type="ORF">PRVXT_001938</name>
</gene>
<comment type="subcellular location">
    <subcellularLocation>
        <location evidence="1">Membrane</location>
    </subcellularLocation>
</comment>
<dbReference type="SUPFAM" id="SSF52096">
    <property type="entry name" value="ClpP/crotonase"/>
    <property type="match status" value="2"/>
</dbReference>
<evidence type="ECO:0000256" key="1">
    <source>
        <dbReference type="ARBA" id="ARBA00004370"/>
    </source>
</evidence>
<keyword evidence="6" id="KW-0472">Membrane</keyword>
<dbReference type="GO" id="GO:0008236">
    <property type="term" value="F:serine-type peptidase activity"/>
    <property type="evidence" value="ECO:0007669"/>
    <property type="project" value="UniProtKB-KW"/>
</dbReference>
<dbReference type="RefSeq" id="WP_350342684.1">
    <property type="nucleotide sequence ID" value="NZ_CP158367.1"/>
</dbReference>
<dbReference type="GO" id="GO:0016020">
    <property type="term" value="C:membrane"/>
    <property type="evidence" value="ECO:0007669"/>
    <property type="project" value="UniProtKB-SubCell"/>
</dbReference>
<dbReference type="InterPro" id="IPR002142">
    <property type="entry name" value="Peptidase_S49"/>
</dbReference>
<feature type="domain" description="Peptidase S49" evidence="8">
    <location>
        <begin position="103"/>
        <end position="253"/>
    </location>
</feature>
<dbReference type="InterPro" id="IPR004635">
    <property type="entry name" value="Pept_S49_SppA"/>
</dbReference>
<evidence type="ECO:0000313" key="9">
    <source>
        <dbReference type="EMBL" id="XBX73922.1"/>
    </source>
</evidence>
<evidence type="ECO:0000256" key="7">
    <source>
        <dbReference type="PIRSR" id="PIRSR001217-1"/>
    </source>
</evidence>
<keyword evidence="4" id="KW-0378">Hydrolase</keyword>
<dbReference type="CDD" id="cd07023">
    <property type="entry name" value="S49_Sppa_N_C"/>
    <property type="match status" value="1"/>
</dbReference>
<dbReference type="PANTHER" id="PTHR33209:SF1">
    <property type="entry name" value="PEPTIDASE S49 DOMAIN-CONTAINING PROTEIN"/>
    <property type="match status" value="1"/>
</dbReference>
<dbReference type="NCBIfam" id="TIGR00706">
    <property type="entry name" value="SppA_dom"/>
    <property type="match status" value="1"/>
</dbReference>
<dbReference type="Gene3D" id="6.20.330.10">
    <property type="match status" value="1"/>
</dbReference>
<dbReference type="InterPro" id="IPR047272">
    <property type="entry name" value="S49_SppA_C"/>
</dbReference>
<dbReference type="CDD" id="cd07018">
    <property type="entry name" value="S49_SppA_67K_type"/>
    <property type="match status" value="1"/>
</dbReference>
<evidence type="ECO:0000256" key="6">
    <source>
        <dbReference type="ARBA" id="ARBA00023136"/>
    </source>
</evidence>
<comment type="similarity">
    <text evidence="2">Belongs to the peptidase S49 family.</text>
</comment>
<name>A0AAU7VIP8_9FIRM</name>
<feature type="active site" description="Nucleophile" evidence="7">
    <location>
        <position position="373"/>
    </location>
</feature>
<dbReference type="InterPro" id="IPR004634">
    <property type="entry name" value="Pept_S49_pIV"/>
</dbReference>
<feature type="domain" description="Peptidase S49" evidence="8">
    <location>
        <begin position="357"/>
        <end position="504"/>
    </location>
</feature>
<proteinExistence type="inferred from homology"/>
<dbReference type="InterPro" id="IPR029045">
    <property type="entry name" value="ClpP/crotonase-like_dom_sf"/>
</dbReference>
<evidence type="ECO:0000259" key="8">
    <source>
        <dbReference type="Pfam" id="PF01343"/>
    </source>
</evidence>
<dbReference type="InterPro" id="IPR047217">
    <property type="entry name" value="S49_SppA_67K_type_N"/>
</dbReference>
<dbReference type="PIRSF" id="PIRSF001217">
    <property type="entry name" value="Protease_4_SppA"/>
    <property type="match status" value="1"/>
</dbReference>
<reference evidence="9" key="1">
    <citation type="journal article" date="2013" name="Extremophiles">
        <title>Proteinivorax tanatarense gen. nov., sp. nov., an anaerobic, haloalkaliphilic, proteolytic bacterium isolated from a decaying algal bloom, and proposal of Proteinivoraceae fam. nov.</title>
        <authorList>
            <person name="Kevbrin V."/>
            <person name="Boltyanskaya Y."/>
            <person name="Zhilina T."/>
            <person name="Kolganova T."/>
            <person name="Lavrentjeva E."/>
            <person name="Kuznetsov B."/>
        </authorList>
    </citation>
    <scope>NUCLEOTIDE SEQUENCE</scope>
    <source>
        <strain evidence="9">Z-910T</strain>
    </source>
</reference>
<dbReference type="EMBL" id="CP158367">
    <property type="protein sequence ID" value="XBX73922.1"/>
    <property type="molecule type" value="Genomic_DNA"/>
</dbReference>
<keyword evidence="5" id="KW-0720">Serine protease</keyword>
<dbReference type="Gene3D" id="3.90.226.10">
    <property type="entry name" value="2-enoyl-CoA Hydratase, Chain A, domain 1"/>
    <property type="match status" value="3"/>
</dbReference>
<accession>A0AAU7VIP8</accession>